<dbReference type="AlphaFoldDB" id="A0A7W7GH38"/>
<dbReference type="Proteomes" id="UP000565089">
    <property type="component" value="Unassembled WGS sequence"/>
</dbReference>
<proteinExistence type="predicted"/>
<dbReference type="RefSeq" id="WP_184908232.1">
    <property type="nucleotide sequence ID" value="NZ_JACHMS010000001.1"/>
</dbReference>
<dbReference type="EMBL" id="JACHMS010000001">
    <property type="protein sequence ID" value="MBB4712008.1"/>
    <property type="molecule type" value="Genomic_DNA"/>
</dbReference>
<organism evidence="1 2">
    <name type="scientific">Streptomyces luteogriseus</name>
    <dbReference type="NCBI Taxonomy" id="68233"/>
    <lineage>
        <taxon>Bacteria</taxon>
        <taxon>Bacillati</taxon>
        <taxon>Actinomycetota</taxon>
        <taxon>Actinomycetes</taxon>
        <taxon>Kitasatosporales</taxon>
        <taxon>Streptomycetaceae</taxon>
        <taxon>Streptomyces</taxon>
    </lineage>
</organism>
<reference evidence="1 2" key="1">
    <citation type="submission" date="2020-08" db="EMBL/GenBank/DDBJ databases">
        <title>Sequencing the genomes of 1000 actinobacteria strains.</title>
        <authorList>
            <person name="Klenk H.-P."/>
        </authorList>
    </citation>
    <scope>NUCLEOTIDE SEQUENCE [LARGE SCALE GENOMIC DNA]</scope>
    <source>
        <strain evidence="1 2">DSM 40483</strain>
    </source>
</reference>
<accession>A0A7W7GH38</accession>
<protein>
    <submittedName>
        <fullName evidence="1">Uncharacterized protein</fullName>
    </submittedName>
</protein>
<sequence length="54" mass="5767">MSDNNPDTSTETLQHTVVERLMAVIGAPDDEDVARDADAAVLALDERLRAESAA</sequence>
<keyword evidence="2" id="KW-1185">Reference proteome</keyword>
<dbReference type="GeneID" id="95793885"/>
<evidence type="ECO:0000313" key="2">
    <source>
        <dbReference type="Proteomes" id="UP000565089"/>
    </source>
</evidence>
<gene>
    <name evidence="1" type="ORF">BJ965_001890</name>
</gene>
<evidence type="ECO:0000313" key="1">
    <source>
        <dbReference type="EMBL" id="MBB4712008.1"/>
    </source>
</evidence>
<comment type="caution">
    <text evidence="1">The sequence shown here is derived from an EMBL/GenBank/DDBJ whole genome shotgun (WGS) entry which is preliminary data.</text>
</comment>
<name>A0A7W7GH38_9ACTN</name>